<feature type="compositionally biased region" description="Basic and acidic residues" evidence="1">
    <location>
        <begin position="121"/>
        <end position="143"/>
    </location>
</feature>
<protein>
    <submittedName>
        <fullName evidence="2">Carboxypeptidase-like protein</fullName>
    </submittedName>
</protein>
<keyword evidence="2" id="KW-0121">Carboxypeptidase</keyword>
<reference evidence="2 3" key="1">
    <citation type="submission" date="2017-11" db="EMBL/GenBank/DDBJ databases">
        <title>Genomic Encyclopedia of Archaeal and Bacterial Type Strains, Phase II (KMG-II): From Individual Species to Whole Genera.</title>
        <authorList>
            <person name="Goeker M."/>
        </authorList>
    </citation>
    <scope>NUCLEOTIDE SEQUENCE [LARGE SCALE GENOMIC DNA]</scope>
    <source>
        <strain evidence="2 3">DSM 11115</strain>
    </source>
</reference>
<dbReference type="Proteomes" id="UP000228535">
    <property type="component" value="Unassembled WGS sequence"/>
</dbReference>
<keyword evidence="2" id="KW-0378">Hydrolase</keyword>
<comment type="caution">
    <text evidence="2">The sequence shown here is derived from an EMBL/GenBank/DDBJ whole genome shotgun (WGS) entry which is preliminary data.</text>
</comment>
<keyword evidence="2" id="KW-0645">Protease</keyword>
<feature type="region of interest" description="Disordered" evidence="1">
    <location>
        <begin position="107"/>
        <end position="154"/>
    </location>
</feature>
<sequence>MRPSAVSLRISEPCAQPWALMTPQGAGRHCAACQKVVIDFTQKTDAEILAVLAATAGQACGRFGGSQLNRPLQPLVVAPPRAGGWWRPAVAATVALLGFRTLLPQAAQAQHPTSQHPSASRRTDQPESRAEAKPVDRDERISDNSRLLTGRVVDKTNGEGVPGVTVLVKGTTNGVSTNSDGTFSLRVAADQQNLLLTFATIGYLYQELPMPTGPQAQNMHVGLNMEVLGGVWYSPIYTPRGVWQRLSSVPRRVWYAFQRD</sequence>
<feature type="compositionally biased region" description="Polar residues" evidence="1">
    <location>
        <begin position="107"/>
        <end position="120"/>
    </location>
</feature>
<dbReference type="Gene3D" id="2.60.40.1120">
    <property type="entry name" value="Carboxypeptidase-like, regulatory domain"/>
    <property type="match status" value="1"/>
</dbReference>
<dbReference type="InterPro" id="IPR008969">
    <property type="entry name" value="CarboxyPept-like_regulatory"/>
</dbReference>
<organism evidence="2 3">
    <name type="scientific">Hymenobacter chitinivorans DSM 11115</name>
    <dbReference type="NCBI Taxonomy" id="1121954"/>
    <lineage>
        <taxon>Bacteria</taxon>
        <taxon>Pseudomonadati</taxon>
        <taxon>Bacteroidota</taxon>
        <taxon>Cytophagia</taxon>
        <taxon>Cytophagales</taxon>
        <taxon>Hymenobacteraceae</taxon>
        <taxon>Hymenobacter</taxon>
    </lineage>
</organism>
<dbReference type="SUPFAM" id="SSF49464">
    <property type="entry name" value="Carboxypeptidase regulatory domain-like"/>
    <property type="match status" value="1"/>
</dbReference>
<evidence type="ECO:0000313" key="3">
    <source>
        <dbReference type="Proteomes" id="UP000228535"/>
    </source>
</evidence>
<dbReference type="GO" id="GO:0004180">
    <property type="term" value="F:carboxypeptidase activity"/>
    <property type="evidence" value="ECO:0007669"/>
    <property type="project" value="UniProtKB-KW"/>
</dbReference>
<dbReference type="OrthoDB" id="7432683at2"/>
<proteinExistence type="predicted"/>
<dbReference type="RefSeq" id="WP_100337751.1">
    <property type="nucleotide sequence ID" value="NZ_PGFA01000003.1"/>
</dbReference>
<evidence type="ECO:0000256" key="1">
    <source>
        <dbReference type="SAM" id="MobiDB-lite"/>
    </source>
</evidence>
<evidence type="ECO:0000313" key="2">
    <source>
        <dbReference type="EMBL" id="PJJ52826.1"/>
    </source>
</evidence>
<keyword evidence="3" id="KW-1185">Reference proteome</keyword>
<gene>
    <name evidence="2" type="ORF">CLV45_3483</name>
</gene>
<dbReference type="AlphaFoldDB" id="A0A2M9B4G8"/>
<dbReference type="EMBL" id="PGFA01000003">
    <property type="protein sequence ID" value="PJJ52826.1"/>
    <property type="molecule type" value="Genomic_DNA"/>
</dbReference>
<accession>A0A2M9B4G8</accession>
<dbReference type="Pfam" id="PF13715">
    <property type="entry name" value="CarbopepD_reg_2"/>
    <property type="match status" value="1"/>
</dbReference>
<name>A0A2M9B4G8_9BACT</name>